<reference evidence="5" key="1">
    <citation type="submission" date="2016-09" db="EMBL/GenBank/DDBJ databases">
        <authorList>
            <person name="Varghese N."/>
            <person name="Submissions S."/>
        </authorList>
    </citation>
    <scope>NUCLEOTIDE SEQUENCE [LARGE SCALE GENOMIC DNA]</scope>
    <source>
        <strain evidence="5">25nlg</strain>
    </source>
</reference>
<evidence type="ECO:0000313" key="5">
    <source>
        <dbReference type="Proteomes" id="UP000242662"/>
    </source>
</evidence>
<dbReference type="SUPFAM" id="SSF101960">
    <property type="entry name" value="Stabilizer of iron transporter SufD"/>
    <property type="match status" value="1"/>
</dbReference>
<dbReference type="InterPro" id="IPR000825">
    <property type="entry name" value="SUF_FeS_clus_asmbl_SufBD_core"/>
</dbReference>
<comment type="similarity">
    <text evidence="1">Belongs to the iron-sulfur cluster assembly SufBD family.</text>
</comment>
<keyword evidence="5" id="KW-1185">Reference proteome</keyword>
<accession>A0A1G6HJP1</accession>
<protein>
    <submittedName>
        <fullName evidence="4">Fe-S cluster assembly protein SufD</fullName>
    </submittedName>
</protein>
<evidence type="ECO:0000259" key="3">
    <source>
        <dbReference type="Pfam" id="PF19295"/>
    </source>
</evidence>
<name>A0A1G6HJP1_9BACI</name>
<dbReference type="RefSeq" id="WP_090775155.1">
    <property type="nucleotide sequence ID" value="NZ_FMYM01000004.1"/>
</dbReference>
<evidence type="ECO:0000313" key="4">
    <source>
        <dbReference type="EMBL" id="SDB94373.1"/>
    </source>
</evidence>
<dbReference type="Pfam" id="PF19295">
    <property type="entry name" value="SufBD_N"/>
    <property type="match status" value="1"/>
</dbReference>
<organism evidence="4 5">
    <name type="scientific">Shouchella lonarensis</name>
    <dbReference type="NCBI Taxonomy" id="1464122"/>
    <lineage>
        <taxon>Bacteria</taxon>
        <taxon>Bacillati</taxon>
        <taxon>Bacillota</taxon>
        <taxon>Bacilli</taxon>
        <taxon>Bacillales</taxon>
        <taxon>Bacillaceae</taxon>
        <taxon>Shouchella</taxon>
    </lineage>
</organism>
<dbReference type="InterPro" id="IPR037284">
    <property type="entry name" value="SUF_FeS_clus_asmbl_SufBD_sf"/>
</dbReference>
<dbReference type="PANTHER" id="PTHR30508">
    <property type="entry name" value="FES CLUSTER ASSEMBLY PROTEIN SUF"/>
    <property type="match status" value="1"/>
</dbReference>
<dbReference type="NCBIfam" id="TIGR01981">
    <property type="entry name" value="sufD"/>
    <property type="match status" value="1"/>
</dbReference>
<dbReference type="AlphaFoldDB" id="A0A1G6HJP1"/>
<evidence type="ECO:0000259" key="2">
    <source>
        <dbReference type="Pfam" id="PF01458"/>
    </source>
</evidence>
<evidence type="ECO:0000256" key="1">
    <source>
        <dbReference type="ARBA" id="ARBA00043967"/>
    </source>
</evidence>
<sequence>MSVETNTKVDSSEIAAQSKALNEPKWLTDLRLSAFKKMESLALPTPDKTKIHNWDFTTFTQTRAIATKVARIADLSQDILEYVDQEATGNNVLVQENSATVYETQAAALKEKGVIFTDFATAVREHGDLVKKYLFTEAVSVDENRLLAQHAALMNGGVFIYVPKGVQVELPLQAVYAVSQENAGLFNHVLIVAETGSNVTYVENYAAYGAEAAVANVVAEVYVGDGARVSFGAVDTLAEQTTSYIVRRAHVGRDGRVDWALGQMNDGDTVSENITYLVGDNSFADTKMVSVGTGNQKQNFTTLIKHYGKRSEGYILKHGVMTGRALGIFNGISKIEKAATKSHGEQTERILMLGERARGDANPILLIDEDDVTAGHAASVGRIDPLQMFYLMSRGLSRKEAERLVIRGFLEPVVSQLPVEAVQKQMRSVIERKAKR</sequence>
<dbReference type="OrthoDB" id="9803529at2"/>
<feature type="domain" description="SUF system FeS cluster assembly SufBD core" evidence="2">
    <location>
        <begin position="179"/>
        <end position="409"/>
    </location>
</feature>
<gene>
    <name evidence="4" type="ORF">SAMN05421737_10417</name>
</gene>
<dbReference type="InterPro" id="IPR011542">
    <property type="entry name" value="SUF_FeS_clus_asmbl_SufD"/>
</dbReference>
<dbReference type="InterPro" id="IPR045595">
    <property type="entry name" value="SufBD_N"/>
</dbReference>
<dbReference type="Pfam" id="PF01458">
    <property type="entry name" value="SUFBD_core"/>
    <property type="match status" value="1"/>
</dbReference>
<dbReference type="EMBL" id="FMYM01000004">
    <property type="protein sequence ID" value="SDB94373.1"/>
    <property type="molecule type" value="Genomic_DNA"/>
</dbReference>
<proteinExistence type="inferred from homology"/>
<dbReference type="InterPro" id="IPR055346">
    <property type="entry name" value="Fe-S_cluster_assembly_SufBD"/>
</dbReference>
<dbReference type="Proteomes" id="UP000242662">
    <property type="component" value="Unassembled WGS sequence"/>
</dbReference>
<feature type="domain" description="SUF system FeS cluster assembly SufBD N-terminal" evidence="3">
    <location>
        <begin position="25"/>
        <end position="173"/>
    </location>
</feature>
<dbReference type="STRING" id="1464122.SAMN05421737_10417"/>
<dbReference type="GO" id="GO:0016226">
    <property type="term" value="P:iron-sulfur cluster assembly"/>
    <property type="evidence" value="ECO:0007669"/>
    <property type="project" value="InterPro"/>
</dbReference>
<dbReference type="PANTHER" id="PTHR30508:SF1">
    <property type="entry name" value="UPF0051 PROTEIN ABCI8, CHLOROPLASTIC-RELATED"/>
    <property type="match status" value="1"/>
</dbReference>